<dbReference type="EMBL" id="JAATIT010000002">
    <property type="protein sequence ID" value="NJB90073.1"/>
    <property type="molecule type" value="Genomic_DNA"/>
</dbReference>
<dbReference type="AlphaFoldDB" id="A0A7X5XSF2"/>
<gene>
    <name evidence="3" type="ORF">GGR90_002248</name>
</gene>
<comment type="caution">
    <text evidence="3">The sequence shown here is derived from an EMBL/GenBank/DDBJ whole genome shotgun (WGS) entry which is preliminary data.</text>
</comment>
<evidence type="ECO:0000313" key="4">
    <source>
        <dbReference type="Proteomes" id="UP000535078"/>
    </source>
</evidence>
<keyword evidence="1" id="KW-0732">Signal</keyword>
<evidence type="ECO:0000259" key="2">
    <source>
        <dbReference type="Pfam" id="PF18602"/>
    </source>
</evidence>
<dbReference type="Proteomes" id="UP000535078">
    <property type="component" value="Unassembled WGS sequence"/>
</dbReference>
<feature type="domain" description="Rap1a immunity protein" evidence="2">
    <location>
        <begin position="35"/>
        <end position="115"/>
    </location>
</feature>
<evidence type="ECO:0000313" key="3">
    <source>
        <dbReference type="EMBL" id="NJB90073.1"/>
    </source>
</evidence>
<dbReference type="Pfam" id="PF18602">
    <property type="entry name" value="Rap1a"/>
    <property type="match status" value="1"/>
</dbReference>
<reference evidence="3 4" key="1">
    <citation type="submission" date="2020-03" db="EMBL/GenBank/DDBJ databases">
        <title>Genomic Encyclopedia of Type Strains, Phase IV (KMG-IV): sequencing the most valuable type-strain genomes for metagenomic binning, comparative biology and taxonomic classification.</title>
        <authorList>
            <person name="Goeker M."/>
        </authorList>
    </citation>
    <scope>NUCLEOTIDE SEQUENCE [LARGE SCALE GENOMIC DNA]</scope>
    <source>
        <strain evidence="3 4">DSM 25229</strain>
    </source>
</reference>
<protein>
    <recommendedName>
        <fullName evidence="2">Rap1a immunity protein domain-containing protein</fullName>
    </recommendedName>
</protein>
<feature type="chain" id="PRO_5030518733" description="Rap1a immunity protein domain-containing protein" evidence="1">
    <location>
        <begin position="21"/>
        <end position="139"/>
    </location>
</feature>
<feature type="signal peptide" evidence="1">
    <location>
        <begin position="1"/>
        <end position="20"/>
    </location>
</feature>
<dbReference type="InterPro" id="IPR041238">
    <property type="entry name" value="Rap1a"/>
</dbReference>
<keyword evidence="4" id="KW-1185">Reference proteome</keyword>
<dbReference type="RefSeq" id="WP_167921504.1">
    <property type="nucleotide sequence ID" value="NZ_JAATIT010000002.1"/>
</dbReference>
<proteinExistence type="predicted"/>
<sequence>MTRWVALALLAAMIPTGSPAFQARESLARGGSYFDQCVARAKDYSACIGYFMGMADAPVMNADKSAVQAVYCLPAGASYEQNRDVFHTYLRENPQIRNVSTHMLFLLAMNTSFPCKASPRLWVDPATGEVFMSVSKPQG</sequence>
<accession>A0A7X5XSF2</accession>
<organism evidence="3 4">
    <name type="scientific">Sphingopyxis italica</name>
    <dbReference type="NCBI Taxonomy" id="1129133"/>
    <lineage>
        <taxon>Bacteria</taxon>
        <taxon>Pseudomonadati</taxon>
        <taxon>Pseudomonadota</taxon>
        <taxon>Alphaproteobacteria</taxon>
        <taxon>Sphingomonadales</taxon>
        <taxon>Sphingomonadaceae</taxon>
        <taxon>Sphingopyxis</taxon>
    </lineage>
</organism>
<evidence type="ECO:0000256" key="1">
    <source>
        <dbReference type="SAM" id="SignalP"/>
    </source>
</evidence>
<name>A0A7X5XSF2_9SPHN</name>